<comment type="caution">
    <text evidence="2">The sequence shown here is derived from an EMBL/GenBank/DDBJ whole genome shotgun (WGS) entry which is preliminary data.</text>
</comment>
<reference evidence="2 3" key="1">
    <citation type="submission" date="2017-03" db="EMBL/GenBank/DDBJ databases">
        <title>An alternative strategy for trypanosome survival in the mammalian bloodstream revealed through genome and transcriptome analysis of the ubiquitous bovine parasite Trypanosoma (Megatrypanum) theileri.</title>
        <authorList>
            <person name="Kelly S."/>
            <person name="Ivens A."/>
            <person name="Mott A."/>
            <person name="O'Neill E."/>
            <person name="Emms D."/>
            <person name="Macleod O."/>
            <person name="Voorheis P."/>
            <person name="Matthews J."/>
            <person name="Matthews K."/>
            <person name="Carrington M."/>
        </authorList>
    </citation>
    <scope>NUCLEOTIDE SEQUENCE [LARGE SCALE GENOMIC DNA]</scope>
    <source>
        <strain evidence="2">Edinburgh</strain>
    </source>
</reference>
<proteinExistence type="predicted"/>
<feature type="compositionally biased region" description="Low complexity" evidence="1">
    <location>
        <begin position="19"/>
        <end position="28"/>
    </location>
</feature>
<name>A0A1X0P0X0_9TRYP</name>
<keyword evidence="3" id="KW-1185">Reference proteome</keyword>
<organism evidence="2 3">
    <name type="scientific">Trypanosoma theileri</name>
    <dbReference type="NCBI Taxonomy" id="67003"/>
    <lineage>
        <taxon>Eukaryota</taxon>
        <taxon>Discoba</taxon>
        <taxon>Euglenozoa</taxon>
        <taxon>Kinetoplastea</taxon>
        <taxon>Metakinetoplastina</taxon>
        <taxon>Trypanosomatida</taxon>
        <taxon>Trypanosomatidae</taxon>
        <taxon>Trypanosoma</taxon>
    </lineage>
</organism>
<dbReference type="Proteomes" id="UP000192257">
    <property type="component" value="Unassembled WGS sequence"/>
</dbReference>
<dbReference type="RefSeq" id="XP_028884547.1">
    <property type="nucleotide sequence ID" value="XM_029024144.1"/>
</dbReference>
<protein>
    <submittedName>
        <fullName evidence="2">Uncharacterized protein</fullName>
    </submittedName>
</protein>
<dbReference type="OrthoDB" id="272502at2759"/>
<evidence type="ECO:0000256" key="1">
    <source>
        <dbReference type="SAM" id="MobiDB-lite"/>
    </source>
</evidence>
<evidence type="ECO:0000313" key="2">
    <source>
        <dbReference type="EMBL" id="ORC90481.1"/>
    </source>
</evidence>
<feature type="region of interest" description="Disordered" evidence="1">
    <location>
        <begin position="1"/>
        <end position="61"/>
    </location>
</feature>
<dbReference type="GeneID" id="39983924"/>
<dbReference type="PANTHER" id="PTHR40430">
    <property type="entry name" value="T. BRUCEI SPP.-SPECIFIC PROTEIN"/>
    <property type="match status" value="1"/>
</dbReference>
<evidence type="ECO:0000313" key="3">
    <source>
        <dbReference type="Proteomes" id="UP000192257"/>
    </source>
</evidence>
<accession>A0A1X0P0X0</accession>
<sequence>MIPQTIRRWGPSGESVLSPPARGGRGRAQPGGTGLPALPKARTTTVGSRPPARQGVAPSRVDLMIIAQDEEDVMEEEEQEMTNHTDHRDGDDADVESNSLDSLSSSSSTYMRHHRYEDPYTAYQLISDPYDRHREIERQQRFISDCKRLGRPFIPSGGRALERPTRYLLGDCVAALYRTVARDWAETDPMVISTAEDLVVVYMKRNRVRNTGTLLRYMNASLKRSEAVRTFGLQKVPEGWDVLTDDGYIMYTFKPPWVRQRRFLPDQIVVRKAH</sequence>
<gene>
    <name evidence="2" type="ORF">TM35_000082790</name>
</gene>
<dbReference type="EMBL" id="NBCO01000008">
    <property type="protein sequence ID" value="ORC90481.1"/>
    <property type="molecule type" value="Genomic_DNA"/>
</dbReference>
<dbReference type="VEuPathDB" id="TriTrypDB:TM35_000082790"/>
<dbReference type="PANTHER" id="PTHR40430:SF1">
    <property type="entry name" value="T. BRUCEI SPP.-SPECIFIC PROTEIN"/>
    <property type="match status" value="1"/>
</dbReference>
<feature type="region of interest" description="Disordered" evidence="1">
    <location>
        <begin position="73"/>
        <end position="110"/>
    </location>
</feature>
<dbReference type="AlphaFoldDB" id="A0A1X0P0X0"/>
<feature type="compositionally biased region" description="Low complexity" evidence="1">
    <location>
        <begin position="97"/>
        <end position="108"/>
    </location>
</feature>
<feature type="compositionally biased region" description="Basic and acidic residues" evidence="1">
    <location>
        <begin position="81"/>
        <end position="90"/>
    </location>
</feature>